<evidence type="ECO:0000313" key="3">
    <source>
        <dbReference type="Proteomes" id="UP000030686"/>
    </source>
</evidence>
<accession>W6QLZ6</accession>
<evidence type="ECO:0000256" key="1">
    <source>
        <dbReference type="SAM" id="MobiDB-lite"/>
    </source>
</evidence>
<reference evidence="2" key="1">
    <citation type="journal article" date="2014" name="Nat. Commun.">
        <title>Multiple recent horizontal transfers of a large genomic region in cheese making fungi.</title>
        <authorList>
            <person name="Cheeseman K."/>
            <person name="Ropars J."/>
            <person name="Renault P."/>
            <person name="Dupont J."/>
            <person name="Gouzy J."/>
            <person name="Branca A."/>
            <person name="Abraham A.L."/>
            <person name="Ceppi M."/>
            <person name="Conseiller E."/>
            <person name="Debuchy R."/>
            <person name="Malagnac F."/>
            <person name="Goarin A."/>
            <person name="Silar P."/>
            <person name="Lacoste S."/>
            <person name="Sallet E."/>
            <person name="Bensimon A."/>
            <person name="Giraud T."/>
            <person name="Brygoo Y."/>
        </authorList>
    </citation>
    <scope>NUCLEOTIDE SEQUENCE [LARGE SCALE GENOMIC DNA]</scope>
    <source>
        <strain evidence="2">FM164</strain>
    </source>
</reference>
<name>W6QLZ6_PENRF</name>
<evidence type="ECO:0000313" key="2">
    <source>
        <dbReference type="EMBL" id="CDM37843.1"/>
    </source>
</evidence>
<dbReference type="AlphaFoldDB" id="W6QLZ6"/>
<dbReference type="Proteomes" id="UP000030686">
    <property type="component" value="Unassembled WGS sequence"/>
</dbReference>
<keyword evidence="3" id="KW-1185">Reference proteome</keyword>
<organism evidence="2 3">
    <name type="scientific">Penicillium roqueforti (strain FM164)</name>
    <dbReference type="NCBI Taxonomy" id="1365484"/>
    <lineage>
        <taxon>Eukaryota</taxon>
        <taxon>Fungi</taxon>
        <taxon>Dikarya</taxon>
        <taxon>Ascomycota</taxon>
        <taxon>Pezizomycotina</taxon>
        <taxon>Eurotiomycetes</taxon>
        <taxon>Eurotiomycetidae</taxon>
        <taxon>Eurotiales</taxon>
        <taxon>Aspergillaceae</taxon>
        <taxon>Penicillium</taxon>
    </lineage>
</organism>
<proteinExistence type="predicted"/>
<sequence>MAPFAQLSHFGPKGSGMVNVPSGMRPANDQHLFTSR</sequence>
<dbReference type="EMBL" id="HG792021">
    <property type="protein sequence ID" value="CDM37843.1"/>
    <property type="molecule type" value="Genomic_DNA"/>
</dbReference>
<feature type="region of interest" description="Disordered" evidence="1">
    <location>
        <begin position="1"/>
        <end position="36"/>
    </location>
</feature>
<protein>
    <submittedName>
        <fullName evidence="2">Uncharacterized protein</fullName>
    </submittedName>
</protein>
<gene>
    <name evidence="2" type="ORF">PROQFM164_S07g000191</name>
</gene>